<reference evidence="2" key="1">
    <citation type="journal article" date="2015" name="Int. J. Syst. Evol. Microbiol.">
        <title>Rhizobium alvei sp. nov., isolated from a freshwater river.</title>
        <authorList>
            <person name="Sheu S.Y."/>
            <person name="Huang H.W."/>
            <person name="Young C.C."/>
            <person name="Chen W.M."/>
        </authorList>
    </citation>
    <scope>NUCLEOTIDE SEQUENCE</scope>
    <source>
        <strain evidence="2">TNR-22</strain>
    </source>
</reference>
<protein>
    <submittedName>
        <fullName evidence="2">GAF domain-containing protein</fullName>
    </submittedName>
</protein>
<dbReference type="EMBL" id="JAUOZU010000017">
    <property type="protein sequence ID" value="MDO6966406.1"/>
    <property type="molecule type" value="Genomic_DNA"/>
</dbReference>
<keyword evidence="3" id="KW-1185">Reference proteome</keyword>
<evidence type="ECO:0000313" key="2">
    <source>
        <dbReference type="EMBL" id="MDO6966406.1"/>
    </source>
</evidence>
<evidence type="ECO:0000259" key="1">
    <source>
        <dbReference type="Pfam" id="PF13185"/>
    </source>
</evidence>
<accession>A0ABT8YRP6</accession>
<reference evidence="2" key="2">
    <citation type="submission" date="2023-07" db="EMBL/GenBank/DDBJ databases">
        <authorList>
            <person name="Shen H."/>
        </authorList>
    </citation>
    <scope>NUCLEOTIDE SEQUENCE</scope>
    <source>
        <strain evidence="2">TNR-22</strain>
    </source>
</reference>
<evidence type="ECO:0000313" key="3">
    <source>
        <dbReference type="Proteomes" id="UP001174932"/>
    </source>
</evidence>
<name>A0ABT8YRP6_9HYPH</name>
<proteinExistence type="predicted"/>
<dbReference type="InterPro" id="IPR029016">
    <property type="entry name" value="GAF-like_dom_sf"/>
</dbReference>
<comment type="caution">
    <text evidence="2">The sequence shown here is derived from an EMBL/GenBank/DDBJ whole genome shotgun (WGS) entry which is preliminary data.</text>
</comment>
<dbReference type="Pfam" id="PF13185">
    <property type="entry name" value="GAF_2"/>
    <property type="match status" value="1"/>
</dbReference>
<sequence length="165" mass="18609">MSVQDRTGVIAEGTQAILEQIAERLKQSPGYDLFTVLAPHESGNRLERLYSTNQEQYPLGPADEVKDDVWFRQLFRNQEPIVANTMEEISVWLPVDYQIFIEQNYYSLLNLPVVFAGQTIGLINMMGAAHHFDPESLRQIREEVPLAALAILGSISSPPPNIRLS</sequence>
<feature type="domain" description="GAF" evidence="1">
    <location>
        <begin position="15"/>
        <end position="151"/>
    </location>
</feature>
<organism evidence="2 3">
    <name type="scientific">Rhizobium alvei</name>
    <dbReference type="NCBI Taxonomy" id="1132659"/>
    <lineage>
        <taxon>Bacteria</taxon>
        <taxon>Pseudomonadati</taxon>
        <taxon>Pseudomonadota</taxon>
        <taxon>Alphaproteobacteria</taxon>
        <taxon>Hyphomicrobiales</taxon>
        <taxon>Rhizobiaceae</taxon>
        <taxon>Rhizobium/Agrobacterium group</taxon>
        <taxon>Rhizobium</taxon>
    </lineage>
</organism>
<gene>
    <name evidence="2" type="ORF">Q4481_20835</name>
</gene>
<dbReference type="Gene3D" id="3.30.450.40">
    <property type="match status" value="1"/>
</dbReference>
<dbReference type="SUPFAM" id="SSF55781">
    <property type="entry name" value="GAF domain-like"/>
    <property type="match status" value="1"/>
</dbReference>
<dbReference type="InterPro" id="IPR003018">
    <property type="entry name" value="GAF"/>
</dbReference>
<dbReference type="RefSeq" id="WP_304378326.1">
    <property type="nucleotide sequence ID" value="NZ_JAUOZU010000017.1"/>
</dbReference>
<dbReference type="Proteomes" id="UP001174932">
    <property type="component" value="Unassembled WGS sequence"/>
</dbReference>